<dbReference type="SUPFAM" id="SSF55781">
    <property type="entry name" value="GAF domain-like"/>
    <property type="match status" value="1"/>
</dbReference>
<dbReference type="AlphaFoldDB" id="A0A511Z164"/>
<reference evidence="2 3" key="1">
    <citation type="submission" date="2019-07" db="EMBL/GenBank/DDBJ databases">
        <title>Whole genome shotgun sequence of Actinotalea fermentans NBRC 105374.</title>
        <authorList>
            <person name="Hosoyama A."/>
            <person name="Uohara A."/>
            <person name="Ohji S."/>
            <person name="Ichikawa N."/>
        </authorList>
    </citation>
    <scope>NUCLEOTIDE SEQUENCE [LARGE SCALE GENOMIC DNA]</scope>
    <source>
        <strain evidence="2 3">NBRC 105374</strain>
    </source>
</reference>
<dbReference type="Proteomes" id="UP000321484">
    <property type="component" value="Unassembled WGS sequence"/>
</dbReference>
<protein>
    <recommendedName>
        <fullName evidence="1">GAF domain-containing protein</fullName>
    </recommendedName>
</protein>
<dbReference type="InterPro" id="IPR003018">
    <property type="entry name" value="GAF"/>
</dbReference>
<dbReference type="Pfam" id="PF13185">
    <property type="entry name" value="GAF_2"/>
    <property type="match status" value="1"/>
</dbReference>
<dbReference type="InterPro" id="IPR029016">
    <property type="entry name" value="GAF-like_dom_sf"/>
</dbReference>
<name>A0A511Z164_9CELL</name>
<evidence type="ECO:0000313" key="3">
    <source>
        <dbReference type="Proteomes" id="UP000321484"/>
    </source>
</evidence>
<evidence type="ECO:0000259" key="1">
    <source>
        <dbReference type="Pfam" id="PF13185"/>
    </source>
</evidence>
<gene>
    <name evidence="2" type="ORF">AFE02nite_29340</name>
</gene>
<organism evidence="2 3">
    <name type="scientific">Actinotalea fermentans</name>
    <dbReference type="NCBI Taxonomy" id="43671"/>
    <lineage>
        <taxon>Bacteria</taxon>
        <taxon>Bacillati</taxon>
        <taxon>Actinomycetota</taxon>
        <taxon>Actinomycetes</taxon>
        <taxon>Micrococcales</taxon>
        <taxon>Cellulomonadaceae</taxon>
        <taxon>Actinotalea</taxon>
    </lineage>
</organism>
<dbReference type="EMBL" id="BJYK01000009">
    <property type="protein sequence ID" value="GEN81200.1"/>
    <property type="molecule type" value="Genomic_DNA"/>
</dbReference>
<dbReference type="Gene3D" id="3.30.450.40">
    <property type="match status" value="1"/>
</dbReference>
<sequence>MRRVWLELLAAAARAPWLGPASGGLLGVAGMLVGPWRWWSAAPAALGLGGLLLEAYAKQALKSKAAELKALMESCLQPLVRCLLSLAAKTTRAQRQPALRDVLWAALTAALTLADTHGSRASIYRRRRSDADDVLEPVPELSAGRGDAPVSCFTRGSGEGKDVWAAAEADIVTFYEDLLRDAPPNMDRSRARKYRTFITAPIKSNGSVQGLLTINAENPGDLTSDDAGIMRVVATLCGVALTLTGGWPGDAAD</sequence>
<accession>A0A511Z164</accession>
<dbReference type="RefSeq" id="WP_146819898.1">
    <property type="nucleotide sequence ID" value="NZ_BJYK01000009.1"/>
</dbReference>
<dbReference type="OrthoDB" id="4938008at2"/>
<evidence type="ECO:0000313" key="2">
    <source>
        <dbReference type="EMBL" id="GEN81200.1"/>
    </source>
</evidence>
<comment type="caution">
    <text evidence="2">The sequence shown here is derived from an EMBL/GenBank/DDBJ whole genome shotgun (WGS) entry which is preliminary data.</text>
</comment>
<keyword evidence="3" id="KW-1185">Reference proteome</keyword>
<feature type="domain" description="GAF" evidence="1">
    <location>
        <begin position="99"/>
        <end position="241"/>
    </location>
</feature>
<proteinExistence type="predicted"/>